<dbReference type="RefSeq" id="WP_307405195.1">
    <property type="nucleotide sequence ID" value="NZ_JAUSTW010000002.1"/>
</dbReference>
<evidence type="ECO:0000313" key="1">
    <source>
        <dbReference type="EMBL" id="MDQ0197939.1"/>
    </source>
</evidence>
<evidence type="ECO:0000313" key="2">
    <source>
        <dbReference type="Proteomes" id="UP001224122"/>
    </source>
</evidence>
<protein>
    <submittedName>
        <fullName evidence="1">Uncharacterized protein</fullName>
    </submittedName>
</protein>
<keyword evidence="2" id="KW-1185">Reference proteome</keyword>
<sequence length="86" mass="10117">MTTVSIEIHFKTNATRITKRGNFPLKGKNPEEVAYQWWKHISNEMSFFAELEKVTVNSDQDITELVKEIESQVLRNIDDKWTLPFC</sequence>
<accession>A0ABT9XSL7</accession>
<dbReference type="Proteomes" id="UP001224122">
    <property type="component" value="Unassembled WGS sequence"/>
</dbReference>
<proteinExistence type="predicted"/>
<name>A0ABT9XSL7_9BACI</name>
<dbReference type="EMBL" id="JAUSTW010000002">
    <property type="protein sequence ID" value="MDQ0197939.1"/>
    <property type="molecule type" value="Genomic_DNA"/>
</dbReference>
<comment type="caution">
    <text evidence="1">The sequence shown here is derived from an EMBL/GenBank/DDBJ whole genome shotgun (WGS) entry which is preliminary data.</text>
</comment>
<gene>
    <name evidence="1" type="ORF">J2S10_001080</name>
</gene>
<reference evidence="1 2" key="1">
    <citation type="submission" date="2023-07" db="EMBL/GenBank/DDBJ databases">
        <title>Genomic Encyclopedia of Type Strains, Phase IV (KMG-IV): sequencing the most valuable type-strain genomes for metagenomic binning, comparative biology and taxonomic classification.</title>
        <authorList>
            <person name="Goeker M."/>
        </authorList>
    </citation>
    <scope>NUCLEOTIDE SEQUENCE [LARGE SCALE GENOMIC DNA]</scope>
    <source>
        <strain evidence="1 2">DSM 27594</strain>
    </source>
</reference>
<organism evidence="1 2">
    <name type="scientific">Neobacillus ginsengisoli</name>
    <dbReference type="NCBI Taxonomy" id="904295"/>
    <lineage>
        <taxon>Bacteria</taxon>
        <taxon>Bacillati</taxon>
        <taxon>Bacillota</taxon>
        <taxon>Bacilli</taxon>
        <taxon>Bacillales</taxon>
        <taxon>Bacillaceae</taxon>
        <taxon>Neobacillus</taxon>
    </lineage>
</organism>